<accession>A0A4S4MTC2</accession>
<dbReference type="Proteomes" id="UP000308730">
    <property type="component" value="Unassembled WGS sequence"/>
</dbReference>
<reference evidence="1 2" key="1">
    <citation type="submission" date="2019-02" db="EMBL/GenBank/DDBJ databases">
        <title>Genome sequencing of the rare red list fungi Antrodiella citrinella (Flaviporus citrinellus).</title>
        <authorList>
            <person name="Buettner E."/>
            <person name="Kellner H."/>
        </authorList>
    </citation>
    <scope>NUCLEOTIDE SEQUENCE [LARGE SCALE GENOMIC DNA]</scope>
    <source>
        <strain evidence="1 2">DSM 108506</strain>
    </source>
</reference>
<name>A0A4S4MTC2_9APHY</name>
<evidence type="ECO:0000313" key="2">
    <source>
        <dbReference type="Proteomes" id="UP000308730"/>
    </source>
</evidence>
<dbReference type="AlphaFoldDB" id="A0A4S4MTC2"/>
<sequence length="389" mass="43501">MYTSICVQRAGNSPLRLHLDYPGSDYGLDLVAPYKNRFSALSIKCHRSLAFSVEQFLNSDAHRWIDLEAVDIHVMVDDKSRKPAQTLAFDFLGDLPQKFRSLKLTKMAPCAGSWTKLATCHNLRTLVIVLDLERHRSDAATIAEFMNVLENCPLEVLKLFCPGPVSLSADKTCPAPIHMVSMNHLRQLSLVRPSMLDIAYLVSHMDIPTHCRVHLDSTFQLYSPSSDSHIPQFPGYPSIHNLVFHKAQILQLYTLRSRQTESVTLSLAWWNHIAKLSYPCKKSRLDLVAAKPDDIQYALRAFLAGIGSLFGSTSISIFEFAVFAHELRQMTTELWSEVLSKLSPSTRCLSLNLKNELPKDTATMSDVERSACVTKFVNAITTSSASSSG</sequence>
<comment type="caution">
    <text evidence="1">The sequence shown here is derived from an EMBL/GenBank/DDBJ whole genome shotgun (WGS) entry which is preliminary data.</text>
</comment>
<keyword evidence="2" id="KW-1185">Reference proteome</keyword>
<gene>
    <name evidence="1" type="ORF">EUX98_g4780</name>
</gene>
<evidence type="ECO:0000313" key="1">
    <source>
        <dbReference type="EMBL" id="THH29409.1"/>
    </source>
</evidence>
<organism evidence="1 2">
    <name type="scientific">Antrodiella citrinella</name>
    <dbReference type="NCBI Taxonomy" id="2447956"/>
    <lineage>
        <taxon>Eukaryota</taxon>
        <taxon>Fungi</taxon>
        <taxon>Dikarya</taxon>
        <taxon>Basidiomycota</taxon>
        <taxon>Agaricomycotina</taxon>
        <taxon>Agaricomycetes</taxon>
        <taxon>Polyporales</taxon>
        <taxon>Steccherinaceae</taxon>
        <taxon>Antrodiella</taxon>
    </lineage>
</organism>
<dbReference type="EMBL" id="SGPM01000125">
    <property type="protein sequence ID" value="THH29409.1"/>
    <property type="molecule type" value="Genomic_DNA"/>
</dbReference>
<proteinExistence type="predicted"/>
<protein>
    <submittedName>
        <fullName evidence="1">Uncharacterized protein</fullName>
    </submittedName>
</protein>